<comment type="subcellular location">
    <subcellularLocation>
        <location evidence="1 10">Periplasm</location>
    </subcellularLocation>
</comment>
<evidence type="ECO:0000256" key="3">
    <source>
        <dbReference type="ARBA" id="ARBA00011245"/>
    </source>
</evidence>
<comment type="similarity">
    <text evidence="2 10">Belongs to the LolA family.</text>
</comment>
<dbReference type="SUPFAM" id="SSF89392">
    <property type="entry name" value="Prokaryotic lipoproteins and lipoprotein localization factors"/>
    <property type="match status" value="1"/>
</dbReference>
<proteinExistence type="inferred from homology"/>
<keyword evidence="7 10" id="KW-0574">Periplasm</keyword>
<dbReference type="InterPro" id="IPR004564">
    <property type="entry name" value="OM_lipoprot_carrier_LolA-like"/>
</dbReference>
<dbReference type="NCBIfam" id="TIGR00547">
    <property type="entry name" value="lolA"/>
    <property type="match status" value="1"/>
</dbReference>
<evidence type="ECO:0000256" key="2">
    <source>
        <dbReference type="ARBA" id="ARBA00007615"/>
    </source>
</evidence>
<name>A0A437JTC6_9BURK</name>
<keyword evidence="9 10" id="KW-0143">Chaperone</keyword>
<evidence type="ECO:0000256" key="10">
    <source>
        <dbReference type="HAMAP-Rule" id="MF_00240"/>
    </source>
</evidence>
<feature type="chain" id="PRO_5019594062" description="Outer-membrane lipoprotein carrier protein" evidence="10">
    <location>
        <begin position="26"/>
        <end position="208"/>
    </location>
</feature>
<dbReference type="EMBL" id="SACT01000006">
    <property type="protein sequence ID" value="RVT50190.1"/>
    <property type="molecule type" value="Genomic_DNA"/>
</dbReference>
<dbReference type="GO" id="GO:0042953">
    <property type="term" value="P:lipoprotein transport"/>
    <property type="evidence" value="ECO:0007669"/>
    <property type="project" value="InterPro"/>
</dbReference>
<dbReference type="PANTHER" id="PTHR35869:SF1">
    <property type="entry name" value="OUTER-MEMBRANE LIPOPROTEIN CARRIER PROTEIN"/>
    <property type="match status" value="1"/>
</dbReference>
<feature type="signal peptide" evidence="10">
    <location>
        <begin position="1"/>
        <end position="25"/>
    </location>
</feature>
<evidence type="ECO:0000256" key="7">
    <source>
        <dbReference type="ARBA" id="ARBA00022764"/>
    </source>
</evidence>
<dbReference type="AlphaFoldDB" id="A0A437JTC6"/>
<dbReference type="RefSeq" id="WP_128199700.1">
    <property type="nucleotide sequence ID" value="NZ_SACT01000006.1"/>
</dbReference>
<dbReference type="Proteomes" id="UP000288178">
    <property type="component" value="Unassembled WGS sequence"/>
</dbReference>
<evidence type="ECO:0000256" key="4">
    <source>
        <dbReference type="ARBA" id="ARBA00014035"/>
    </source>
</evidence>
<comment type="caution">
    <text evidence="11">The sequence shown here is derived from an EMBL/GenBank/DDBJ whole genome shotgun (WGS) entry which is preliminary data.</text>
</comment>
<dbReference type="GO" id="GO:0044874">
    <property type="term" value="P:lipoprotein localization to outer membrane"/>
    <property type="evidence" value="ECO:0007669"/>
    <property type="project" value="UniProtKB-UniRule"/>
</dbReference>
<comment type="function">
    <text evidence="10">Participates in the translocation of lipoproteins from the inner membrane to the outer membrane. Only forms a complex with a lipoprotein if the residue after the N-terminal Cys is not an aspartate (The Asp acts as a targeting signal to indicate that the lipoprotein should stay in the inner membrane).</text>
</comment>
<evidence type="ECO:0000256" key="6">
    <source>
        <dbReference type="ARBA" id="ARBA00022729"/>
    </source>
</evidence>
<evidence type="ECO:0000313" key="11">
    <source>
        <dbReference type="EMBL" id="RVT50190.1"/>
    </source>
</evidence>
<dbReference type="OrthoDB" id="9787361at2"/>
<evidence type="ECO:0000256" key="5">
    <source>
        <dbReference type="ARBA" id="ARBA00022448"/>
    </source>
</evidence>
<dbReference type="GO" id="GO:0042597">
    <property type="term" value="C:periplasmic space"/>
    <property type="evidence" value="ECO:0007669"/>
    <property type="project" value="UniProtKB-SubCell"/>
</dbReference>
<evidence type="ECO:0000313" key="12">
    <source>
        <dbReference type="Proteomes" id="UP000288178"/>
    </source>
</evidence>
<dbReference type="Gene3D" id="2.50.20.10">
    <property type="entry name" value="Lipoprotein localisation LolA/LolB/LppX"/>
    <property type="match status" value="1"/>
</dbReference>
<keyword evidence="12" id="KW-1185">Reference proteome</keyword>
<comment type="subunit">
    <text evidence="3 10">Monomer.</text>
</comment>
<accession>A0A437JTC6</accession>
<sequence length="208" mass="22647" precursor="true">MTPPALVRRALLASALLCAALPARADAVDALREFVRQTRSGSADFTQVVTPADGTRAKTSSGRFEFARPDRFRFDYVKPYPQAIVSDGRTLWMHDPDLNQVTVRHVDKALGATPAALLAGEDLARDFTLAAQPDRDGMAWVRATPKAADSGFQWMAVGFKGNDLAAVEILDRFGQRTLLTLQGLKANAVLAPERFRFVPPPGADVLEQ</sequence>
<reference evidence="11 12" key="1">
    <citation type="submission" date="2019-01" db="EMBL/GenBank/DDBJ databases">
        <authorList>
            <person name="Chen W.-M."/>
        </authorList>
    </citation>
    <scope>NUCLEOTIDE SEQUENCE [LARGE SCALE GENOMIC DNA]</scope>
    <source>
        <strain evidence="11 12">ICH-3</strain>
    </source>
</reference>
<dbReference type="InterPro" id="IPR029046">
    <property type="entry name" value="LolA/LolB/LppX"/>
</dbReference>
<keyword evidence="5 10" id="KW-0813">Transport</keyword>
<dbReference type="PANTHER" id="PTHR35869">
    <property type="entry name" value="OUTER-MEMBRANE LIPOPROTEIN CARRIER PROTEIN"/>
    <property type="match status" value="1"/>
</dbReference>
<evidence type="ECO:0000256" key="8">
    <source>
        <dbReference type="ARBA" id="ARBA00022927"/>
    </source>
</evidence>
<organism evidence="11 12">
    <name type="scientific">Rubrivivax albus</name>
    <dbReference type="NCBI Taxonomy" id="2499835"/>
    <lineage>
        <taxon>Bacteria</taxon>
        <taxon>Pseudomonadati</taxon>
        <taxon>Pseudomonadota</taxon>
        <taxon>Betaproteobacteria</taxon>
        <taxon>Burkholderiales</taxon>
        <taxon>Sphaerotilaceae</taxon>
        <taxon>Rubrivivax</taxon>
    </lineage>
</organism>
<keyword evidence="8 10" id="KW-0653">Protein transport</keyword>
<dbReference type="CDD" id="cd16325">
    <property type="entry name" value="LolA"/>
    <property type="match status" value="1"/>
</dbReference>
<dbReference type="InterPro" id="IPR018323">
    <property type="entry name" value="OM_lipoprot_carrier_LolA_Pbac"/>
</dbReference>
<protein>
    <recommendedName>
        <fullName evidence="4 10">Outer-membrane lipoprotein carrier protein</fullName>
    </recommendedName>
</protein>
<keyword evidence="6 10" id="KW-0732">Signal</keyword>
<evidence type="ECO:0000256" key="9">
    <source>
        <dbReference type="ARBA" id="ARBA00023186"/>
    </source>
</evidence>
<keyword evidence="11" id="KW-0449">Lipoprotein</keyword>
<dbReference type="Pfam" id="PF03548">
    <property type="entry name" value="LolA"/>
    <property type="match status" value="1"/>
</dbReference>
<evidence type="ECO:0000256" key="1">
    <source>
        <dbReference type="ARBA" id="ARBA00004418"/>
    </source>
</evidence>
<dbReference type="HAMAP" id="MF_00240">
    <property type="entry name" value="LolA"/>
    <property type="match status" value="1"/>
</dbReference>
<gene>
    <name evidence="10 11" type="primary">lolA</name>
    <name evidence="11" type="ORF">ENE75_17950</name>
</gene>